<evidence type="ECO:0000313" key="4">
    <source>
        <dbReference type="EMBL" id="KZD24787.1"/>
    </source>
</evidence>
<dbReference type="SUPFAM" id="SSF52172">
    <property type="entry name" value="CheY-like"/>
    <property type="match status" value="1"/>
</dbReference>
<evidence type="ECO:0000313" key="5">
    <source>
        <dbReference type="Proteomes" id="UP000076574"/>
    </source>
</evidence>
<comment type="caution">
    <text evidence="4">The sequence shown here is derived from an EMBL/GenBank/DDBJ whole genome shotgun (WGS) entry which is preliminary data.</text>
</comment>
<protein>
    <submittedName>
        <fullName evidence="4">LuxR family transcriptional regulator</fullName>
    </submittedName>
</protein>
<proteinExistence type="predicted"/>
<keyword evidence="5" id="KW-1185">Reference proteome</keyword>
<dbReference type="STRING" id="943830.A4A58_20815"/>
<evidence type="ECO:0000259" key="3">
    <source>
        <dbReference type="PROSITE" id="PS50110"/>
    </source>
</evidence>
<dbReference type="CDD" id="cd17535">
    <property type="entry name" value="REC_NarL-like"/>
    <property type="match status" value="1"/>
</dbReference>
<dbReference type="InterPro" id="IPR001789">
    <property type="entry name" value="Sig_transdc_resp-reg_receiver"/>
</dbReference>
<dbReference type="InterPro" id="IPR050595">
    <property type="entry name" value="Bact_response_regulator"/>
</dbReference>
<keyword evidence="1 2" id="KW-0597">Phosphoprotein</keyword>
<dbReference type="PROSITE" id="PS50110">
    <property type="entry name" value="RESPONSE_REGULATORY"/>
    <property type="match status" value="1"/>
</dbReference>
<dbReference type="RefSeq" id="WP_068730617.1">
    <property type="nucleotide sequence ID" value="NZ_LVYV01000002.1"/>
</dbReference>
<name>A0A164AGT9_9BRAD</name>
<gene>
    <name evidence="4" type="ORF">A4A58_20815</name>
</gene>
<dbReference type="InterPro" id="IPR011006">
    <property type="entry name" value="CheY-like_superfamily"/>
</dbReference>
<dbReference type="SMART" id="SM00448">
    <property type="entry name" value="REC"/>
    <property type="match status" value="1"/>
</dbReference>
<dbReference type="GO" id="GO:0000160">
    <property type="term" value="P:phosphorelay signal transduction system"/>
    <property type="evidence" value="ECO:0007669"/>
    <property type="project" value="InterPro"/>
</dbReference>
<organism evidence="4 5">
    <name type="scientific">Tardiphaga robiniae</name>
    <dbReference type="NCBI Taxonomy" id="943830"/>
    <lineage>
        <taxon>Bacteria</taxon>
        <taxon>Pseudomonadati</taxon>
        <taxon>Pseudomonadota</taxon>
        <taxon>Alphaproteobacteria</taxon>
        <taxon>Hyphomicrobiales</taxon>
        <taxon>Nitrobacteraceae</taxon>
        <taxon>Tardiphaga</taxon>
    </lineage>
</organism>
<reference evidence="4 5" key="1">
    <citation type="submission" date="2016-03" db="EMBL/GenBank/DDBJ databases">
        <title>Microsymbionts genomes from the relict species Vavilovia formosa (Stev.) Fed.</title>
        <authorList>
            <person name="Kopat V."/>
            <person name="Chirak E."/>
            <person name="Kimeklis A."/>
            <person name="Andronov E."/>
        </authorList>
    </citation>
    <scope>NUCLEOTIDE SEQUENCE [LARGE SCALE GENOMIC DNA]</scope>
    <source>
        <strain evidence="4 5">Vaf07</strain>
    </source>
</reference>
<dbReference type="EMBL" id="LVYV01000002">
    <property type="protein sequence ID" value="KZD24787.1"/>
    <property type="molecule type" value="Genomic_DNA"/>
</dbReference>
<dbReference type="Proteomes" id="UP000076574">
    <property type="component" value="Unassembled WGS sequence"/>
</dbReference>
<dbReference type="PANTHER" id="PTHR44591">
    <property type="entry name" value="STRESS RESPONSE REGULATOR PROTEIN 1"/>
    <property type="match status" value="1"/>
</dbReference>
<dbReference type="Pfam" id="PF00072">
    <property type="entry name" value="Response_reg"/>
    <property type="match status" value="1"/>
</dbReference>
<evidence type="ECO:0000256" key="2">
    <source>
        <dbReference type="PROSITE-ProRule" id="PRU00169"/>
    </source>
</evidence>
<evidence type="ECO:0000256" key="1">
    <source>
        <dbReference type="ARBA" id="ARBA00022553"/>
    </source>
</evidence>
<feature type="domain" description="Response regulatory" evidence="3">
    <location>
        <begin position="3"/>
        <end position="124"/>
    </location>
</feature>
<sequence>MKRILVVDDDPLVSMSIRLTLEREGFETVSADGGEIGLLALEDTRFDVMIVDIFMPQMRGFESVRAFHQRRPRVPLIAISGYTFAQFTAPAPDFLRMVIELGATSCLRKPFSAAALIAAVRECLADTQAPQTLMTDD</sequence>
<dbReference type="PANTHER" id="PTHR44591:SF23">
    <property type="entry name" value="CHEY SUBFAMILY"/>
    <property type="match status" value="1"/>
</dbReference>
<feature type="modified residue" description="4-aspartylphosphate" evidence="2">
    <location>
        <position position="52"/>
    </location>
</feature>
<dbReference type="AlphaFoldDB" id="A0A164AGT9"/>
<dbReference type="Gene3D" id="3.40.50.2300">
    <property type="match status" value="1"/>
</dbReference>
<dbReference type="InterPro" id="IPR058245">
    <property type="entry name" value="NreC/VraR/RcsB-like_REC"/>
</dbReference>
<accession>A0A164AGT9</accession>
<dbReference type="OrthoDB" id="5456285at2"/>